<organism evidence="1">
    <name type="scientific">Escherichia coli</name>
    <dbReference type="NCBI Taxonomy" id="562"/>
    <lineage>
        <taxon>Bacteria</taxon>
        <taxon>Pseudomonadati</taxon>
        <taxon>Pseudomonadota</taxon>
        <taxon>Gammaproteobacteria</taxon>
        <taxon>Enterobacterales</taxon>
        <taxon>Enterobacteriaceae</taxon>
        <taxon>Escherichia</taxon>
    </lineage>
</organism>
<dbReference type="EMBL" id="KU963390">
    <property type="protein sequence ID" value="ANI75617.1"/>
    <property type="molecule type" value="Genomic_DNA"/>
</dbReference>
<sequence length="107" mass="11884">MSKEKFITDWFYVPCASSKELERTGFFGLGEPKVKTTYVNNVPDLEQYAANLAESYNKLDQAGYDVVNVVPIAIGTSDQCYQTNKNYVGDVGYSITRGAVVVGKLRQ</sequence>
<name>A0A191T938_ECOLX</name>
<accession>A0A191T938</accession>
<dbReference type="AlphaFoldDB" id="A0A191T938"/>
<evidence type="ECO:0000313" key="1">
    <source>
        <dbReference type="EMBL" id="ANI75617.1"/>
    </source>
</evidence>
<dbReference type="RefSeq" id="WP_172687976.1">
    <property type="nucleotide sequence ID" value="NZ_MAUI02000023.1"/>
</dbReference>
<geneLocation type="plasmid" evidence="1">
    <name>ECO37P2</name>
</geneLocation>
<reference evidence="1" key="1">
    <citation type="submission" date="2016-03" db="EMBL/GenBank/DDBJ databases">
        <title>Resistome analysis of KPC-2-producing Escherichia coli ST224 strain isolated in Brazil using whole genome sequencing.</title>
        <authorList>
            <person name="Rossi I.G."/>
            <person name="Araujo B.F."/>
            <person name="Cerdeira L.T."/>
            <person name="Campos P.A."/>
            <person name="Royer S."/>
            <person name="Ferreira M.L."/>
            <person name="Batistao D.W.F."/>
            <person name="Souza T.A."/>
            <person name="Vancan S.I.S."/>
            <person name="Lincopan N."/>
            <person name="Gontijo-Filho P.P."/>
            <person name="Ribas R.M."/>
        </authorList>
    </citation>
    <scope>NUCLEOTIDE SEQUENCE</scope>
    <source>
        <strain evidence="1">ECO37</strain>
        <plasmid evidence="1">ECO37P2</plasmid>
    </source>
</reference>
<proteinExistence type="predicted"/>
<protein>
    <submittedName>
        <fullName evidence="1">Uncharacterized protein</fullName>
    </submittedName>
</protein>
<keyword evidence="1" id="KW-0614">Plasmid</keyword>